<proteinExistence type="predicted"/>
<sequence length="108" mass="11597">MLPPITTPVFRHSPTTPAVSLPPSAHRLSPAIHPPSPSRCLPIVPLPPSAHLSPSTHCLLLTDCPCYPHLVADAALSCHITPPLINYPAMSRLSCLAQYFLHVVCTPQ</sequence>
<dbReference type="AlphaFoldDB" id="A0A9P5X9R0"/>
<protein>
    <submittedName>
        <fullName evidence="1">Uncharacterized protein</fullName>
    </submittedName>
</protein>
<dbReference type="EMBL" id="MU151274">
    <property type="protein sequence ID" value="KAF9445916.1"/>
    <property type="molecule type" value="Genomic_DNA"/>
</dbReference>
<name>A0A9P5X9R0_9AGAR</name>
<gene>
    <name evidence="1" type="ORF">P691DRAFT_762085</name>
</gene>
<dbReference type="Proteomes" id="UP000807342">
    <property type="component" value="Unassembled WGS sequence"/>
</dbReference>
<reference evidence="1" key="1">
    <citation type="submission" date="2020-11" db="EMBL/GenBank/DDBJ databases">
        <authorList>
            <consortium name="DOE Joint Genome Institute"/>
            <person name="Ahrendt S."/>
            <person name="Riley R."/>
            <person name="Andreopoulos W."/>
            <person name="Labutti K."/>
            <person name="Pangilinan J."/>
            <person name="Ruiz-Duenas F.J."/>
            <person name="Barrasa J.M."/>
            <person name="Sanchez-Garcia M."/>
            <person name="Camarero S."/>
            <person name="Miyauchi S."/>
            <person name="Serrano A."/>
            <person name="Linde D."/>
            <person name="Babiker R."/>
            <person name="Drula E."/>
            <person name="Ayuso-Fernandez I."/>
            <person name="Pacheco R."/>
            <person name="Padilla G."/>
            <person name="Ferreira P."/>
            <person name="Barriuso J."/>
            <person name="Kellner H."/>
            <person name="Castanera R."/>
            <person name="Alfaro M."/>
            <person name="Ramirez L."/>
            <person name="Pisabarro A.G."/>
            <person name="Kuo A."/>
            <person name="Tritt A."/>
            <person name="Lipzen A."/>
            <person name="He G."/>
            <person name="Yan M."/>
            <person name="Ng V."/>
            <person name="Cullen D."/>
            <person name="Martin F."/>
            <person name="Rosso M.-N."/>
            <person name="Henrissat B."/>
            <person name="Hibbett D."/>
            <person name="Martinez A.T."/>
            <person name="Grigoriev I.V."/>
        </authorList>
    </citation>
    <scope>NUCLEOTIDE SEQUENCE</scope>
    <source>
        <strain evidence="1">MF-IS2</strain>
    </source>
</reference>
<keyword evidence="2" id="KW-1185">Reference proteome</keyword>
<evidence type="ECO:0000313" key="2">
    <source>
        <dbReference type="Proteomes" id="UP000807342"/>
    </source>
</evidence>
<accession>A0A9P5X9R0</accession>
<comment type="caution">
    <text evidence="1">The sequence shown here is derived from an EMBL/GenBank/DDBJ whole genome shotgun (WGS) entry which is preliminary data.</text>
</comment>
<evidence type="ECO:0000313" key="1">
    <source>
        <dbReference type="EMBL" id="KAF9445916.1"/>
    </source>
</evidence>
<organism evidence="1 2">
    <name type="scientific">Macrolepiota fuliginosa MF-IS2</name>
    <dbReference type="NCBI Taxonomy" id="1400762"/>
    <lineage>
        <taxon>Eukaryota</taxon>
        <taxon>Fungi</taxon>
        <taxon>Dikarya</taxon>
        <taxon>Basidiomycota</taxon>
        <taxon>Agaricomycotina</taxon>
        <taxon>Agaricomycetes</taxon>
        <taxon>Agaricomycetidae</taxon>
        <taxon>Agaricales</taxon>
        <taxon>Agaricineae</taxon>
        <taxon>Agaricaceae</taxon>
        <taxon>Macrolepiota</taxon>
    </lineage>
</organism>